<dbReference type="EMBL" id="FMAI01000006">
    <property type="protein sequence ID" value="SCB33765.1"/>
    <property type="molecule type" value="Genomic_DNA"/>
</dbReference>
<gene>
    <name evidence="2" type="ORF">GA0061098_1006165</name>
</gene>
<sequence length="117" mass="13602">MRKPKNSKGQWRPNFEEKQPTSDEGIKAKEKQRAENMMHPKHTVEMHEETLVILAWLSKVDGLAALEQFERCERAIETMKRAEALLASKGIHGYDDCIKYQNKKARLWADFMASQNV</sequence>
<dbReference type="RefSeq" id="WP_091956782.1">
    <property type="nucleotide sequence ID" value="NZ_FMAI01000006.1"/>
</dbReference>
<evidence type="ECO:0000256" key="1">
    <source>
        <dbReference type="SAM" id="MobiDB-lite"/>
    </source>
</evidence>
<protein>
    <submittedName>
        <fullName evidence="2">Uncharacterized protein</fullName>
    </submittedName>
</protein>
<dbReference type="AlphaFoldDB" id="A0A1C3W1K3"/>
<accession>A0A1C3W1K3</accession>
<dbReference type="Proteomes" id="UP000199184">
    <property type="component" value="Unassembled WGS sequence"/>
</dbReference>
<feature type="region of interest" description="Disordered" evidence="1">
    <location>
        <begin position="1"/>
        <end position="42"/>
    </location>
</feature>
<name>A0A1C3W1K3_9BRAD</name>
<keyword evidence="3" id="KW-1185">Reference proteome</keyword>
<organism evidence="2 3">
    <name type="scientific">Bradyrhizobium shewense</name>
    <dbReference type="NCBI Taxonomy" id="1761772"/>
    <lineage>
        <taxon>Bacteria</taxon>
        <taxon>Pseudomonadati</taxon>
        <taxon>Pseudomonadota</taxon>
        <taxon>Alphaproteobacteria</taxon>
        <taxon>Hyphomicrobiales</taxon>
        <taxon>Nitrobacteraceae</taxon>
        <taxon>Bradyrhizobium</taxon>
    </lineage>
</organism>
<evidence type="ECO:0000313" key="3">
    <source>
        <dbReference type="Proteomes" id="UP000199184"/>
    </source>
</evidence>
<proteinExistence type="predicted"/>
<evidence type="ECO:0000313" key="2">
    <source>
        <dbReference type="EMBL" id="SCB33765.1"/>
    </source>
</evidence>
<reference evidence="3" key="1">
    <citation type="submission" date="2016-08" db="EMBL/GenBank/DDBJ databases">
        <authorList>
            <person name="Varghese N."/>
            <person name="Submissions Spin"/>
        </authorList>
    </citation>
    <scope>NUCLEOTIDE SEQUENCE [LARGE SCALE GENOMIC DNA]</scope>
    <source>
        <strain evidence="3">ERR11</strain>
    </source>
</reference>
<feature type="compositionally biased region" description="Basic and acidic residues" evidence="1">
    <location>
        <begin position="14"/>
        <end position="42"/>
    </location>
</feature>